<gene>
    <name evidence="2" type="ORF">pipiens_003612</name>
</gene>
<evidence type="ECO:0000313" key="2">
    <source>
        <dbReference type="EMBL" id="KAL1380215.1"/>
    </source>
</evidence>
<dbReference type="Proteomes" id="UP001562425">
    <property type="component" value="Unassembled WGS sequence"/>
</dbReference>
<protein>
    <submittedName>
        <fullName evidence="2">Uncharacterized protein</fullName>
    </submittedName>
</protein>
<dbReference type="AlphaFoldDB" id="A0ABD1CUU4"/>
<feature type="chain" id="PRO_5044789091" evidence="1">
    <location>
        <begin position="24"/>
        <end position="187"/>
    </location>
</feature>
<reference evidence="2 3" key="1">
    <citation type="submission" date="2024-05" db="EMBL/GenBank/DDBJ databases">
        <title>Culex pipiens pipiens assembly and annotation.</title>
        <authorList>
            <person name="Alout H."/>
            <person name="Durand T."/>
        </authorList>
    </citation>
    <scope>NUCLEOTIDE SEQUENCE [LARGE SCALE GENOMIC DNA]</scope>
    <source>
        <strain evidence="2">HA-2024</strain>
        <tissue evidence="2">Whole body</tissue>
    </source>
</reference>
<name>A0ABD1CUU4_CULPP</name>
<keyword evidence="3" id="KW-1185">Reference proteome</keyword>
<organism evidence="2 3">
    <name type="scientific">Culex pipiens pipiens</name>
    <name type="common">Northern house mosquito</name>
    <dbReference type="NCBI Taxonomy" id="38569"/>
    <lineage>
        <taxon>Eukaryota</taxon>
        <taxon>Metazoa</taxon>
        <taxon>Ecdysozoa</taxon>
        <taxon>Arthropoda</taxon>
        <taxon>Hexapoda</taxon>
        <taxon>Insecta</taxon>
        <taxon>Pterygota</taxon>
        <taxon>Neoptera</taxon>
        <taxon>Endopterygota</taxon>
        <taxon>Diptera</taxon>
        <taxon>Nematocera</taxon>
        <taxon>Culicoidea</taxon>
        <taxon>Culicidae</taxon>
        <taxon>Culicinae</taxon>
        <taxon>Culicini</taxon>
        <taxon>Culex</taxon>
        <taxon>Culex</taxon>
    </lineage>
</organism>
<accession>A0ABD1CUU4</accession>
<evidence type="ECO:0000256" key="1">
    <source>
        <dbReference type="SAM" id="SignalP"/>
    </source>
</evidence>
<dbReference type="EMBL" id="JBEHCU010009257">
    <property type="protein sequence ID" value="KAL1380215.1"/>
    <property type="molecule type" value="Genomic_DNA"/>
</dbReference>
<sequence>MKVQFLVIVFAIAVCRKAKVCEAVVTVTFEGEFKSCDNGMELFGWDMSKLDILMMDNENITLNGKLEYTAEYKSPMTVKISLMRLLDKEGDSWKEEASRSFPNFCDVIGKEDEMWTNVVALMEKKTCPFPKGHTETFDNANVGNVAETLKVPSDMLGSWKAVIEVGSERDGVNVNECTMAPFLLEDV</sequence>
<feature type="signal peptide" evidence="1">
    <location>
        <begin position="1"/>
        <end position="23"/>
    </location>
</feature>
<proteinExistence type="predicted"/>
<keyword evidence="1" id="KW-0732">Signal</keyword>
<comment type="caution">
    <text evidence="2">The sequence shown here is derived from an EMBL/GenBank/DDBJ whole genome shotgun (WGS) entry which is preliminary data.</text>
</comment>
<evidence type="ECO:0000313" key="3">
    <source>
        <dbReference type="Proteomes" id="UP001562425"/>
    </source>
</evidence>